<comment type="similarity">
    <text evidence="5">Belongs to the aromatic-ring hydroxylase family. TetX subfamily.</text>
</comment>
<dbReference type="GO" id="GO:0004497">
    <property type="term" value="F:monooxygenase activity"/>
    <property type="evidence" value="ECO:0007669"/>
    <property type="project" value="UniProtKB-UniRule"/>
</dbReference>
<sequence length="389" mass="43185">MKNLINKKIAIVGGGPGGLTLARLLQIKGANVKVYERDANKDVRVQGATLDLHEDSGLEALRQAGLMEAFKENYRPNADRIRIVDSSANIIFDEHSDDVQQGEFGDIAFRPEIDRGPLRKMLLESLEPDTIVWDSHLTELTQNNNLWQLSFKNGNVAIADIVIAADGANSKLRPLITSIKPFFTGYTIVEGAVYNSEAATPHMHKLLNGGKIFAFGNSRSLIVSSKGDGSLVFYTGCKTAEDWVQTNGIDFSDKAQVIEWFKKEFVGWDNAWLELFYKAEPAFIPRPQYCMPLDQTWEALPNLTMLGDAAHLMPPYAGEGVNMAMQDALELSSALTSDEFADVHAAIAHYENQMRARASEVGKITLEQTEMLHSPNAIEHMQTIFNQPE</sequence>
<feature type="binding site" evidence="5">
    <location>
        <position position="115"/>
    </location>
    <ligand>
        <name>FAD</name>
        <dbReference type="ChEBI" id="CHEBI:57692"/>
    </ligand>
</feature>
<name>A0A9E2W9H3_9BACT</name>
<dbReference type="PANTHER" id="PTHR46972">
    <property type="entry name" value="MONOOXYGENASE ASQM-RELATED"/>
    <property type="match status" value="1"/>
</dbReference>
<protein>
    <recommendedName>
        <fullName evidence="5">Flavin-dependent monooxygenase</fullName>
    </recommendedName>
    <alternativeName>
        <fullName evidence="5">TetX monooxygenase</fullName>
        <shortName evidence="5">TetX</shortName>
        <ecNumber evidence="5">1.14.13.-</ecNumber>
    </alternativeName>
</protein>
<dbReference type="GO" id="GO:0046677">
    <property type="term" value="P:response to antibiotic"/>
    <property type="evidence" value="ECO:0007669"/>
    <property type="project" value="InterPro"/>
</dbReference>
<feature type="domain" description="FAD-binding" evidence="6">
    <location>
        <begin position="8"/>
        <end position="175"/>
    </location>
</feature>
<comment type="subcellular location">
    <subcellularLocation>
        <location evidence="5">Cytoplasm</location>
    </subcellularLocation>
</comment>
<evidence type="ECO:0000256" key="3">
    <source>
        <dbReference type="ARBA" id="ARBA00023002"/>
    </source>
</evidence>
<gene>
    <name evidence="7" type="ORF">KTO63_21050</name>
</gene>
<dbReference type="AlphaFoldDB" id="A0A9E2W9H3"/>
<reference evidence="7" key="1">
    <citation type="submission" date="2021-06" db="EMBL/GenBank/DDBJ databases">
        <authorList>
            <person name="Huq M.A."/>
        </authorList>
    </citation>
    <scope>NUCLEOTIDE SEQUENCE</scope>
    <source>
        <strain evidence="7">MAH-26</strain>
    </source>
</reference>
<dbReference type="GO" id="GO:0071949">
    <property type="term" value="F:FAD binding"/>
    <property type="evidence" value="ECO:0007669"/>
    <property type="project" value="InterPro"/>
</dbReference>
<keyword evidence="2 5" id="KW-0274">FAD</keyword>
<evidence type="ECO:0000313" key="8">
    <source>
        <dbReference type="Proteomes" id="UP000812270"/>
    </source>
</evidence>
<keyword evidence="5" id="KW-0521">NADP</keyword>
<organism evidence="7 8">
    <name type="scientific">Pinibacter aurantiacus</name>
    <dbReference type="NCBI Taxonomy" id="2851599"/>
    <lineage>
        <taxon>Bacteria</taxon>
        <taxon>Pseudomonadati</taxon>
        <taxon>Bacteroidota</taxon>
        <taxon>Chitinophagia</taxon>
        <taxon>Chitinophagales</taxon>
        <taxon>Chitinophagaceae</taxon>
        <taxon>Pinibacter</taxon>
    </lineage>
</organism>
<dbReference type="RefSeq" id="WP_217793927.1">
    <property type="nucleotide sequence ID" value="NZ_JAHSPG010000015.1"/>
</dbReference>
<feature type="binding site" evidence="5">
    <location>
        <position position="308"/>
    </location>
    <ligand>
        <name>FAD</name>
        <dbReference type="ChEBI" id="CHEBI:57692"/>
    </ligand>
</feature>
<feature type="binding site" evidence="5">
    <location>
        <position position="51"/>
    </location>
    <ligand>
        <name>FAD</name>
        <dbReference type="ChEBI" id="CHEBI:57692"/>
    </ligand>
</feature>
<dbReference type="EC" id="1.14.13.-" evidence="5"/>
<feature type="domain" description="FAD-binding" evidence="6">
    <location>
        <begin position="305"/>
        <end position="359"/>
    </location>
</feature>
<evidence type="ECO:0000256" key="5">
    <source>
        <dbReference type="HAMAP-Rule" id="MF_00845"/>
    </source>
</evidence>
<keyword evidence="5" id="KW-0963">Cytoplasm</keyword>
<comment type="subunit">
    <text evidence="5">Monomer.</text>
</comment>
<dbReference type="GO" id="GO:0005737">
    <property type="term" value="C:cytoplasm"/>
    <property type="evidence" value="ECO:0007669"/>
    <property type="project" value="UniProtKB-SubCell"/>
</dbReference>
<feature type="binding site" evidence="5">
    <location>
        <position position="44"/>
    </location>
    <ligand>
        <name>NADPH</name>
        <dbReference type="ChEBI" id="CHEBI:57783"/>
    </ligand>
</feature>
<evidence type="ECO:0000256" key="1">
    <source>
        <dbReference type="ARBA" id="ARBA00022630"/>
    </source>
</evidence>
<comment type="domain">
    <text evidence="5">Consists of an N-terminal FAD-binding domain with a Rossman fold and a C-terminal substrate-binding domain.</text>
</comment>
<keyword evidence="1 5" id="KW-0285">Flavoprotein</keyword>
<keyword evidence="5" id="KW-0547">Nucleotide-binding</keyword>
<evidence type="ECO:0000259" key="6">
    <source>
        <dbReference type="Pfam" id="PF01494"/>
    </source>
</evidence>
<keyword evidence="3 5" id="KW-0560">Oxidoreductase</keyword>
<dbReference type="InterPro" id="IPR043683">
    <property type="entry name" value="TetX_monooxygenase"/>
</dbReference>
<comment type="caution">
    <text evidence="7">The sequence shown here is derived from an EMBL/GenBank/DDBJ whole genome shotgun (WGS) entry which is preliminary data.</text>
</comment>
<dbReference type="InterPro" id="IPR002938">
    <property type="entry name" value="FAD-bd"/>
</dbReference>
<comment type="function">
    <text evidence="5">An FAD-requiring monooxygenase active on some tetracycline antibiotic derivatives, which leads to their inactivation. Hydroxylates carbon 11a of tetracycline and some analogs.</text>
</comment>
<evidence type="ECO:0000256" key="2">
    <source>
        <dbReference type="ARBA" id="ARBA00022827"/>
    </source>
</evidence>
<accession>A0A9E2W9H3</accession>
<evidence type="ECO:0000256" key="4">
    <source>
        <dbReference type="ARBA" id="ARBA00023033"/>
    </source>
</evidence>
<keyword evidence="8" id="KW-1185">Reference proteome</keyword>
<comment type="cofactor">
    <cofactor evidence="5">
        <name>FAD</name>
        <dbReference type="ChEBI" id="CHEBI:57692"/>
    </cofactor>
</comment>
<dbReference type="Pfam" id="PF01494">
    <property type="entry name" value="FAD_binding_3"/>
    <property type="match status" value="2"/>
</dbReference>
<dbReference type="PANTHER" id="PTHR46972:SF1">
    <property type="entry name" value="FAD DEPENDENT OXIDOREDUCTASE DOMAIN-CONTAINING PROTEIN"/>
    <property type="match status" value="1"/>
</dbReference>
<comment type="catalytic activity">
    <reaction evidence="5">
        <text>a tetracycline + NADPH + O2 + H(+) = an 11a-hydroxytetracycline + NADP(+) + H2O</text>
        <dbReference type="Rhea" id="RHEA:61444"/>
        <dbReference type="ChEBI" id="CHEBI:15377"/>
        <dbReference type="ChEBI" id="CHEBI:15378"/>
        <dbReference type="ChEBI" id="CHEBI:15379"/>
        <dbReference type="ChEBI" id="CHEBI:57783"/>
        <dbReference type="ChEBI" id="CHEBI:58349"/>
        <dbReference type="ChEBI" id="CHEBI:144644"/>
        <dbReference type="ChEBI" id="CHEBI:144645"/>
    </reaction>
</comment>
<keyword evidence="4 5" id="KW-0503">Monooxygenase</keyword>
<proteinExistence type="inferred from homology"/>
<evidence type="ECO:0000313" key="7">
    <source>
        <dbReference type="EMBL" id="MBV4359672.1"/>
    </source>
</evidence>
<dbReference type="Proteomes" id="UP000812270">
    <property type="component" value="Unassembled WGS sequence"/>
</dbReference>
<dbReference type="EMBL" id="JAHSPG010000015">
    <property type="protein sequence ID" value="MBV4359672.1"/>
    <property type="molecule type" value="Genomic_DNA"/>
</dbReference>
<dbReference type="HAMAP" id="MF_00845">
    <property type="entry name" value="TetX_monooxygenase"/>
    <property type="match status" value="1"/>
</dbReference>